<evidence type="ECO:0000313" key="2">
    <source>
        <dbReference type="EMBL" id="SIR81325.1"/>
    </source>
</evidence>
<dbReference type="EMBL" id="FTNT01000002">
    <property type="protein sequence ID" value="SIR81325.1"/>
    <property type="molecule type" value="Genomic_DNA"/>
</dbReference>
<reference evidence="2 3" key="1">
    <citation type="submission" date="2017-01" db="EMBL/GenBank/DDBJ databases">
        <authorList>
            <person name="Mah S.A."/>
            <person name="Swanson W.J."/>
            <person name="Moy G.W."/>
            <person name="Vacquier V.D."/>
        </authorList>
    </citation>
    <scope>NUCLEOTIDE SEQUENCE [LARGE SCALE GENOMIC DNA]</scope>
    <source>
        <strain evidence="2 3">CPCC 203464</strain>
    </source>
</reference>
<feature type="region of interest" description="Disordered" evidence="1">
    <location>
        <begin position="53"/>
        <end position="83"/>
    </location>
</feature>
<dbReference type="RefSeq" id="WP_076477134.1">
    <property type="nucleotide sequence ID" value="NZ_FTNT01000002.1"/>
</dbReference>
<dbReference type="InterPro" id="IPR032716">
    <property type="entry name" value="ACC_epsilon"/>
</dbReference>
<proteinExistence type="predicted"/>
<gene>
    <name evidence="2" type="ORF">SAMN05445060_1047</name>
</gene>
<name>A0A1N7E047_9NOCA</name>
<evidence type="ECO:0000256" key="1">
    <source>
        <dbReference type="SAM" id="MobiDB-lite"/>
    </source>
</evidence>
<sequence>MSPDHAESSDIAAGSEQTATPDAPAAAPFLRVVRGNPSDEEVAALVSVIAAAASSTAPEPPKPPRDLWGSAESRLRNGDGLSPNVFLNAGYGRGF</sequence>
<dbReference type="GO" id="GO:0004658">
    <property type="term" value="F:propionyl-CoA carboxylase activity"/>
    <property type="evidence" value="ECO:0007669"/>
    <property type="project" value="InterPro"/>
</dbReference>
<evidence type="ECO:0000313" key="3">
    <source>
        <dbReference type="Proteomes" id="UP000186218"/>
    </source>
</evidence>
<organism evidence="2 3">
    <name type="scientific">Williamsia sterculiae</name>
    <dbReference type="NCBI Taxonomy" id="1344003"/>
    <lineage>
        <taxon>Bacteria</taxon>
        <taxon>Bacillati</taxon>
        <taxon>Actinomycetota</taxon>
        <taxon>Actinomycetes</taxon>
        <taxon>Mycobacteriales</taxon>
        <taxon>Nocardiaceae</taxon>
        <taxon>Williamsia</taxon>
    </lineage>
</organism>
<accession>A0A1N7E047</accession>
<dbReference type="Pfam" id="PF13822">
    <property type="entry name" value="ACC_epsilon"/>
    <property type="match status" value="1"/>
</dbReference>
<dbReference type="AlphaFoldDB" id="A0A1N7E047"/>
<protein>
    <submittedName>
        <fullName evidence="2">Acyl-CoA carboxylase epsilon subunit</fullName>
    </submittedName>
</protein>
<dbReference type="GO" id="GO:0003989">
    <property type="term" value="F:acetyl-CoA carboxylase activity"/>
    <property type="evidence" value="ECO:0007669"/>
    <property type="project" value="InterPro"/>
</dbReference>
<keyword evidence="3" id="KW-1185">Reference proteome</keyword>
<dbReference type="Proteomes" id="UP000186218">
    <property type="component" value="Unassembled WGS sequence"/>
</dbReference>
<dbReference type="STRING" id="1344003.SAMN05445060_1047"/>
<feature type="region of interest" description="Disordered" evidence="1">
    <location>
        <begin position="1"/>
        <end position="24"/>
    </location>
</feature>